<gene>
    <name evidence="8" type="ORF">SUNI508_07100</name>
</gene>
<dbReference type="PANTHER" id="PTHR43739">
    <property type="entry name" value="XYLOGLUCANASE (EUROFUNG)"/>
    <property type="match status" value="1"/>
</dbReference>
<evidence type="ECO:0000256" key="6">
    <source>
        <dbReference type="ARBA" id="ARBA00037986"/>
    </source>
</evidence>
<proteinExistence type="inferred from homology"/>
<evidence type="ECO:0000256" key="4">
    <source>
        <dbReference type="ARBA" id="ARBA00023295"/>
    </source>
</evidence>
<evidence type="ECO:0000256" key="3">
    <source>
        <dbReference type="ARBA" id="ARBA00023277"/>
    </source>
</evidence>
<evidence type="ECO:0000256" key="5">
    <source>
        <dbReference type="ARBA" id="ARBA00023326"/>
    </source>
</evidence>
<reference evidence="8 9" key="1">
    <citation type="journal article" date="2024" name="J. Plant Pathol.">
        <title>Sequence and assembly of the genome of Seiridium unicorne, isolate CBS 538.82, causal agent of cypress canker disease.</title>
        <authorList>
            <person name="Scali E."/>
            <person name="Rocca G.D."/>
            <person name="Danti R."/>
            <person name="Garbelotto M."/>
            <person name="Barberini S."/>
            <person name="Baroncelli R."/>
            <person name="Emiliani G."/>
        </authorList>
    </citation>
    <scope>NUCLEOTIDE SEQUENCE [LARGE SCALE GENOMIC DNA]</scope>
    <source>
        <strain evidence="8 9">BM-138-508</strain>
    </source>
</reference>
<dbReference type="PANTHER" id="PTHR43739:SF2">
    <property type="entry name" value="OLIGOXYLOGLUCAN-REDUCING END-SPECIFIC XYLOGLUCANASE-RELATED"/>
    <property type="match status" value="1"/>
</dbReference>
<keyword evidence="4" id="KW-0326">Glycosidase</keyword>
<comment type="similarity">
    <text evidence="6">Belongs to the glycosyl hydrolase 74 family.</text>
</comment>
<dbReference type="CDD" id="cd15482">
    <property type="entry name" value="Sialidase_non-viral"/>
    <property type="match status" value="1"/>
</dbReference>
<dbReference type="InterPro" id="IPR052025">
    <property type="entry name" value="Xyloglucanase_GH74"/>
</dbReference>
<keyword evidence="2" id="KW-0378">Hydrolase</keyword>
<dbReference type="Gene3D" id="2.130.10.10">
    <property type="entry name" value="YVTN repeat-like/Quinoprotein amine dehydrogenase"/>
    <property type="match status" value="1"/>
</dbReference>
<evidence type="ECO:0000256" key="1">
    <source>
        <dbReference type="ARBA" id="ARBA00022729"/>
    </source>
</evidence>
<evidence type="ECO:0000313" key="9">
    <source>
        <dbReference type="Proteomes" id="UP001408356"/>
    </source>
</evidence>
<evidence type="ECO:0000256" key="7">
    <source>
        <dbReference type="SAM" id="SignalP"/>
    </source>
</evidence>
<protein>
    <submittedName>
        <fullName evidence="8">Xyloglucanase</fullName>
    </submittedName>
</protein>
<keyword evidence="5" id="KW-0624">Polysaccharide degradation</keyword>
<dbReference type="EMBL" id="JARVKF010000299">
    <property type="protein sequence ID" value="KAK9419614.1"/>
    <property type="molecule type" value="Genomic_DNA"/>
</dbReference>
<evidence type="ECO:0000313" key="8">
    <source>
        <dbReference type="EMBL" id="KAK9419614.1"/>
    </source>
</evidence>
<feature type="signal peptide" evidence="7">
    <location>
        <begin position="1"/>
        <end position="19"/>
    </location>
</feature>
<dbReference type="Proteomes" id="UP001408356">
    <property type="component" value="Unassembled WGS sequence"/>
</dbReference>
<feature type="non-terminal residue" evidence="8">
    <location>
        <position position="370"/>
    </location>
</feature>
<dbReference type="SUPFAM" id="SSF110296">
    <property type="entry name" value="Oligoxyloglucan reducing end-specific cellobiohydrolase"/>
    <property type="match status" value="1"/>
</dbReference>
<sequence>MKRLSLSLLLAAAAEPIRAAFTWQNVKIGGGGGFVPGIVFHPKTQGLAYARTDIGGIYRKNSDDSWTPVTDSIADSDGWHNWGIDAIAIDPQDDQKVYAAVGMYTNSWDSNNGAIIRSSDQGATWTFTDLSFKVGGNMPGRGVGERLAVDPANSDILYFGARSGNGLWKSTDGGVTFAKVTSFTNVGTYAADPSDTNGYNSDIEGLTWVTFDSTSGTTSGATSRIFVGVADNITDSVYVSDDAGSTWAAVAGQPVQYFPHKGKLQPDEGALYITYADGTGPYDGTSGAVYRYDIAASNWTDITPVSGSDLYFGFGGLGLDALNPGTLVVASLNSWWPDQQIFRSTDSGATWSQLWEWVSYPTMADYYGIS</sequence>
<accession>A0ABR2UY37</accession>
<organism evidence="8 9">
    <name type="scientific">Seiridium unicorne</name>
    <dbReference type="NCBI Taxonomy" id="138068"/>
    <lineage>
        <taxon>Eukaryota</taxon>
        <taxon>Fungi</taxon>
        <taxon>Dikarya</taxon>
        <taxon>Ascomycota</taxon>
        <taxon>Pezizomycotina</taxon>
        <taxon>Sordariomycetes</taxon>
        <taxon>Xylariomycetidae</taxon>
        <taxon>Amphisphaeriales</taxon>
        <taxon>Sporocadaceae</taxon>
        <taxon>Seiridium</taxon>
    </lineage>
</organism>
<keyword evidence="9" id="KW-1185">Reference proteome</keyword>
<keyword evidence="3" id="KW-0119">Carbohydrate metabolism</keyword>
<keyword evidence="1 7" id="KW-0732">Signal</keyword>
<feature type="chain" id="PRO_5046655685" evidence="7">
    <location>
        <begin position="20"/>
        <end position="370"/>
    </location>
</feature>
<name>A0ABR2UY37_9PEZI</name>
<evidence type="ECO:0000256" key="2">
    <source>
        <dbReference type="ARBA" id="ARBA00022801"/>
    </source>
</evidence>
<dbReference type="InterPro" id="IPR015943">
    <property type="entry name" value="WD40/YVTN_repeat-like_dom_sf"/>
</dbReference>
<comment type="caution">
    <text evidence="8">The sequence shown here is derived from an EMBL/GenBank/DDBJ whole genome shotgun (WGS) entry which is preliminary data.</text>
</comment>